<evidence type="ECO:0000313" key="4">
    <source>
        <dbReference type="EMBL" id="GAB38025.1"/>
    </source>
</evidence>
<evidence type="ECO:0000256" key="1">
    <source>
        <dbReference type="ARBA" id="ARBA00023125"/>
    </source>
</evidence>
<dbReference type="InterPro" id="IPR009057">
    <property type="entry name" value="Homeodomain-like_sf"/>
</dbReference>
<dbReference type="eggNOG" id="COG3226">
    <property type="taxonomic scope" value="Bacteria"/>
</dbReference>
<gene>
    <name evidence="4" type="ORF">GOSPT_025_00590</name>
</gene>
<organism evidence="4 5">
    <name type="scientific">Gordonia sputi NBRC 100414</name>
    <dbReference type="NCBI Taxonomy" id="1089453"/>
    <lineage>
        <taxon>Bacteria</taxon>
        <taxon>Bacillati</taxon>
        <taxon>Actinomycetota</taxon>
        <taxon>Actinomycetes</taxon>
        <taxon>Mycobacteriales</taxon>
        <taxon>Gordoniaceae</taxon>
        <taxon>Gordonia</taxon>
    </lineage>
</organism>
<dbReference type="InterPro" id="IPR001647">
    <property type="entry name" value="HTH_TetR"/>
</dbReference>
<dbReference type="RefSeq" id="WP_005203316.1">
    <property type="nucleotide sequence ID" value="NZ_BAFC01000025.1"/>
</dbReference>
<dbReference type="InterPro" id="IPR041583">
    <property type="entry name" value="TetR_C_31"/>
</dbReference>
<dbReference type="SUPFAM" id="SSF46689">
    <property type="entry name" value="Homeodomain-like"/>
    <property type="match status" value="1"/>
</dbReference>
<keyword evidence="1 2" id="KW-0238">DNA-binding</keyword>
<dbReference type="Gene3D" id="1.10.357.10">
    <property type="entry name" value="Tetracycline Repressor, domain 2"/>
    <property type="match status" value="1"/>
</dbReference>
<reference evidence="4 5" key="1">
    <citation type="submission" date="2012-02" db="EMBL/GenBank/DDBJ databases">
        <title>Whole genome shotgun sequence of Gordonia sputi NBRC 100414.</title>
        <authorList>
            <person name="Yoshida I."/>
            <person name="Hosoyama A."/>
            <person name="Tsuchikane K."/>
            <person name="Katsumata H."/>
            <person name="Yamazaki S."/>
            <person name="Fujita N."/>
        </authorList>
    </citation>
    <scope>NUCLEOTIDE SEQUENCE [LARGE SCALE GENOMIC DNA]</scope>
    <source>
        <strain evidence="4 5">NBRC 100414</strain>
    </source>
</reference>
<dbReference type="Pfam" id="PF00440">
    <property type="entry name" value="TetR_N"/>
    <property type="match status" value="1"/>
</dbReference>
<accession>H5TX17</accession>
<sequence length="193" mass="20744">MPRPGDRRPLICDCAITLLADGGARALTHGAIDRAAGLPKGSTSYYFRTRDALISATVERIRAHSRDAMNNAEPIGEISVDAAAVFIAEQLAAFTGVRRPDALAVFALLPEVRENDSLRTELGSCLFSLNRATALLEVLGSSTPREDAADLIAFLSGMLFDTFFGMRSRAVGGVRPASDSVEQMLRQMISTSR</sequence>
<dbReference type="Proteomes" id="UP000005845">
    <property type="component" value="Unassembled WGS sequence"/>
</dbReference>
<dbReference type="AlphaFoldDB" id="H5TX17"/>
<dbReference type="GO" id="GO:0003677">
    <property type="term" value="F:DNA binding"/>
    <property type="evidence" value="ECO:0007669"/>
    <property type="project" value="UniProtKB-UniRule"/>
</dbReference>
<dbReference type="PROSITE" id="PS50977">
    <property type="entry name" value="HTH_TETR_2"/>
    <property type="match status" value="1"/>
</dbReference>
<dbReference type="Pfam" id="PF17940">
    <property type="entry name" value="TetR_C_31"/>
    <property type="match status" value="1"/>
</dbReference>
<evidence type="ECO:0000256" key="2">
    <source>
        <dbReference type="PROSITE-ProRule" id="PRU00335"/>
    </source>
</evidence>
<evidence type="ECO:0000259" key="3">
    <source>
        <dbReference type="PROSITE" id="PS50977"/>
    </source>
</evidence>
<feature type="DNA-binding region" description="H-T-H motif" evidence="2">
    <location>
        <begin position="28"/>
        <end position="47"/>
    </location>
</feature>
<feature type="domain" description="HTH tetR-type" evidence="3">
    <location>
        <begin position="5"/>
        <end position="65"/>
    </location>
</feature>
<keyword evidence="5" id="KW-1185">Reference proteome</keyword>
<proteinExistence type="predicted"/>
<name>H5TX17_9ACTN</name>
<dbReference type="EMBL" id="BAFC01000025">
    <property type="protein sequence ID" value="GAB38025.1"/>
    <property type="molecule type" value="Genomic_DNA"/>
</dbReference>
<protein>
    <submittedName>
        <fullName evidence="4">Putative TetR family transcriptional regulator</fullName>
    </submittedName>
</protein>
<comment type="caution">
    <text evidence="4">The sequence shown here is derived from an EMBL/GenBank/DDBJ whole genome shotgun (WGS) entry which is preliminary data.</text>
</comment>
<evidence type="ECO:0000313" key="5">
    <source>
        <dbReference type="Proteomes" id="UP000005845"/>
    </source>
</evidence>